<reference evidence="2" key="1">
    <citation type="submission" date="2020-01" db="EMBL/GenBank/DDBJ databases">
        <authorList>
            <person name="Mishra B."/>
        </authorList>
    </citation>
    <scope>NUCLEOTIDE SEQUENCE [LARGE SCALE GENOMIC DNA]</scope>
</reference>
<keyword evidence="3" id="KW-1185">Reference proteome</keyword>
<dbReference type="Proteomes" id="UP000467841">
    <property type="component" value="Unassembled WGS sequence"/>
</dbReference>
<evidence type="ECO:0000313" key="3">
    <source>
        <dbReference type="Proteomes" id="UP000467841"/>
    </source>
</evidence>
<dbReference type="EMBL" id="CACVBM020001729">
    <property type="protein sequence ID" value="CAA7058556.1"/>
    <property type="molecule type" value="Genomic_DNA"/>
</dbReference>
<evidence type="ECO:0000256" key="1">
    <source>
        <dbReference type="SAM" id="MobiDB-lite"/>
    </source>
</evidence>
<protein>
    <submittedName>
        <fullName evidence="2">Uncharacterized protein</fullName>
    </submittedName>
</protein>
<gene>
    <name evidence="2" type="ORF">MERR_LOCUS45792</name>
</gene>
<proteinExistence type="predicted"/>
<name>A0A6D2KVV5_9BRAS</name>
<feature type="compositionally biased region" description="Polar residues" evidence="1">
    <location>
        <begin position="16"/>
        <end position="28"/>
    </location>
</feature>
<accession>A0A6D2KVV5</accession>
<organism evidence="2 3">
    <name type="scientific">Microthlaspi erraticum</name>
    <dbReference type="NCBI Taxonomy" id="1685480"/>
    <lineage>
        <taxon>Eukaryota</taxon>
        <taxon>Viridiplantae</taxon>
        <taxon>Streptophyta</taxon>
        <taxon>Embryophyta</taxon>
        <taxon>Tracheophyta</taxon>
        <taxon>Spermatophyta</taxon>
        <taxon>Magnoliopsida</taxon>
        <taxon>eudicotyledons</taxon>
        <taxon>Gunneridae</taxon>
        <taxon>Pentapetalae</taxon>
        <taxon>rosids</taxon>
        <taxon>malvids</taxon>
        <taxon>Brassicales</taxon>
        <taxon>Brassicaceae</taxon>
        <taxon>Coluteocarpeae</taxon>
        <taxon>Microthlaspi</taxon>
    </lineage>
</organism>
<feature type="region of interest" description="Disordered" evidence="1">
    <location>
        <begin position="1"/>
        <end position="28"/>
    </location>
</feature>
<evidence type="ECO:0000313" key="2">
    <source>
        <dbReference type="EMBL" id="CAA7058556.1"/>
    </source>
</evidence>
<comment type="caution">
    <text evidence="2">The sequence shown here is derived from an EMBL/GenBank/DDBJ whole genome shotgun (WGS) entry which is preliminary data.</text>
</comment>
<sequence>MSEKQIRTAVPVATTGEISSRNPSGKQTRSRLVNHIQIMAESTVSRKESSVEMSVWLRRSTKRIPSSGVKIVNREVGWSSLAD</sequence>
<dbReference type="AlphaFoldDB" id="A0A6D2KVV5"/>